<proteinExistence type="predicted"/>
<keyword evidence="2" id="KW-1185">Reference proteome</keyword>
<evidence type="ECO:0000313" key="1">
    <source>
        <dbReference type="EMBL" id="MCD9880005.1"/>
    </source>
</evidence>
<dbReference type="InterPro" id="IPR010982">
    <property type="entry name" value="Lambda_DNA-bd_dom_sf"/>
</dbReference>
<dbReference type="AlphaFoldDB" id="A0A9Q3ZF06"/>
<reference evidence="1" key="1">
    <citation type="submission" date="2021-12" db="EMBL/GenBank/DDBJ databases">
        <authorList>
            <person name="Lee J.-H."/>
            <person name="Kim S.-B."/>
        </authorList>
    </citation>
    <scope>NUCLEOTIDE SEQUENCE</scope>
    <source>
        <strain evidence="1">NR30</strain>
    </source>
</reference>
<sequence>MSTHRLDVPQLHHRLDTRRRELGLTWRGVAQQTRLAPATFSRIISGRSLEADALVTLLVWLGLDTGIAALIEPGGEPLPCPDCGRSFQPKRDGSMRAHPCKAATG</sequence>
<dbReference type="Proteomes" id="UP001108029">
    <property type="component" value="Unassembled WGS sequence"/>
</dbReference>
<name>A0A9Q3ZF06_9ACTN</name>
<dbReference type="GO" id="GO:0003677">
    <property type="term" value="F:DNA binding"/>
    <property type="evidence" value="ECO:0007669"/>
    <property type="project" value="InterPro"/>
</dbReference>
<dbReference type="SUPFAM" id="SSF47413">
    <property type="entry name" value="lambda repressor-like DNA-binding domains"/>
    <property type="match status" value="1"/>
</dbReference>
<dbReference type="RefSeq" id="WP_232654945.1">
    <property type="nucleotide sequence ID" value="NZ_JAJSBI010000034.1"/>
</dbReference>
<accession>A0A9Q3ZF06</accession>
<dbReference type="EMBL" id="JAJSBI010000034">
    <property type="protein sequence ID" value="MCD9880005.1"/>
    <property type="molecule type" value="Genomic_DNA"/>
</dbReference>
<gene>
    <name evidence="1" type="ORF">LJ657_41875</name>
</gene>
<evidence type="ECO:0000313" key="2">
    <source>
        <dbReference type="Proteomes" id="UP001108029"/>
    </source>
</evidence>
<organism evidence="1 2">
    <name type="scientific">Streptomyces guryensis</name>
    <dbReference type="NCBI Taxonomy" id="2886947"/>
    <lineage>
        <taxon>Bacteria</taxon>
        <taxon>Bacillati</taxon>
        <taxon>Actinomycetota</taxon>
        <taxon>Actinomycetes</taxon>
        <taxon>Kitasatosporales</taxon>
        <taxon>Streptomycetaceae</taxon>
        <taxon>Streptomyces</taxon>
    </lineage>
</organism>
<protein>
    <submittedName>
        <fullName evidence="1">Helix-turn-helix transcriptional regulator</fullName>
    </submittedName>
</protein>
<comment type="caution">
    <text evidence="1">The sequence shown here is derived from an EMBL/GenBank/DDBJ whole genome shotgun (WGS) entry which is preliminary data.</text>
</comment>